<dbReference type="SUPFAM" id="SSF56219">
    <property type="entry name" value="DNase I-like"/>
    <property type="match status" value="1"/>
</dbReference>
<proteinExistence type="predicted"/>
<evidence type="ECO:0008006" key="2">
    <source>
        <dbReference type="Google" id="ProtNLM"/>
    </source>
</evidence>
<sequence>MKTFSIALRTMLIILVVSVCAGGCGGAKLGPPTRVSVMTYNIYHGEDANGGSNLDAVAKIINSLKPDLVAFQEVDKKTTRAKGLDLTAELSKRTGMKGVSVKLWTMPVV</sequence>
<dbReference type="EMBL" id="BARS01024212">
    <property type="protein sequence ID" value="GAG05236.1"/>
    <property type="molecule type" value="Genomic_DNA"/>
</dbReference>
<comment type="caution">
    <text evidence="1">The sequence shown here is derived from an EMBL/GenBank/DDBJ whole genome shotgun (WGS) entry which is preliminary data.</text>
</comment>
<dbReference type="AlphaFoldDB" id="X0VXK9"/>
<dbReference type="Gene3D" id="3.60.10.10">
    <property type="entry name" value="Endonuclease/exonuclease/phosphatase"/>
    <property type="match status" value="1"/>
</dbReference>
<accession>X0VXK9</accession>
<organism evidence="1">
    <name type="scientific">marine sediment metagenome</name>
    <dbReference type="NCBI Taxonomy" id="412755"/>
    <lineage>
        <taxon>unclassified sequences</taxon>
        <taxon>metagenomes</taxon>
        <taxon>ecological metagenomes</taxon>
    </lineage>
</organism>
<feature type="non-terminal residue" evidence="1">
    <location>
        <position position="109"/>
    </location>
</feature>
<reference evidence="1" key="1">
    <citation type="journal article" date="2014" name="Front. Microbiol.">
        <title>High frequency of phylogenetically diverse reductive dehalogenase-homologous genes in deep subseafloor sedimentary metagenomes.</title>
        <authorList>
            <person name="Kawai M."/>
            <person name="Futagami T."/>
            <person name="Toyoda A."/>
            <person name="Takaki Y."/>
            <person name="Nishi S."/>
            <person name="Hori S."/>
            <person name="Arai W."/>
            <person name="Tsubouchi T."/>
            <person name="Morono Y."/>
            <person name="Uchiyama I."/>
            <person name="Ito T."/>
            <person name="Fujiyama A."/>
            <person name="Inagaki F."/>
            <person name="Takami H."/>
        </authorList>
    </citation>
    <scope>NUCLEOTIDE SEQUENCE</scope>
    <source>
        <strain evidence="1">Expedition CK06-06</strain>
    </source>
</reference>
<protein>
    <recommendedName>
        <fullName evidence="2">Endonuclease/exonuclease/phosphatase domain-containing protein</fullName>
    </recommendedName>
</protein>
<dbReference type="InterPro" id="IPR036691">
    <property type="entry name" value="Endo/exonu/phosph_ase_sf"/>
</dbReference>
<name>X0VXK9_9ZZZZ</name>
<gene>
    <name evidence="1" type="ORF">S01H1_38457</name>
</gene>
<evidence type="ECO:0000313" key="1">
    <source>
        <dbReference type="EMBL" id="GAG05236.1"/>
    </source>
</evidence>